<keyword evidence="2" id="KW-1185">Reference proteome</keyword>
<dbReference type="Proteomes" id="UP001432014">
    <property type="component" value="Chromosome"/>
</dbReference>
<dbReference type="GO" id="GO:0016787">
    <property type="term" value="F:hydrolase activity"/>
    <property type="evidence" value="ECO:0007669"/>
    <property type="project" value="UniProtKB-KW"/>
</dbReference>
<proteinExistence type="predicted"/>
<keyword evidence="1" id="KW-0378">Hydrolase</keyword>
<name>A0ABZ1WHF9_9ACTN</name>
<accession>A0ABZ1WHF9</accession>
<sequence length="365" mass="37853">MDLELLRPLYDVTGPVVSVHLDTSREDQDADHRLAVVWRTLRRELEERGVAEATLAALDSGVGGTPHVVGPQGESLFACQGRLLAAFTLSRPPARNRAVVQPLADPLETVLDLDHQLPYVMVAVDREGADIDAYAAGAFDPATSRSFSGSTLHITRVRAGGPSQASYHRRSVNVWTENAAAAAAEIAEACEAVAADLVFVGGDPKAAAILHDQLTERRPGVEVVEVSGGRGGEDAIAVLRSAVDEAVATASSRSHAAAVAEYRSALAQNLAVHGIPAVSTALAEGRVATLLLAADRSDDPRQWAADANPLLVASAAEALQDAAAVEALAAPLLLRAATMGGARFSEIPAGTADDGVAAVLRFAAP</sequence>
<dbReference type="Pfam" id="PF18844">
    <property type="entry name" value="baeRF_family2"/>
    <property type="match status" value="1"/>
</dbReference>
<evidence type="ECO:0000313" key="1">
    <source>
        <dbReference type="EMBL" id="WUS60105.1"/>
    </source>
</evidence>
<protein>
    <submittedName>
        <fullName evidence="1">Vms1/Ankzf1 family peptidyl-tRNA hydrolase</fullName>
    </submittedName>
</protein>
<evidence type="ECO:0000313" key="2">
    <source>
        <dbReference type="Proteomes" id="UP001432014"/>
    </source>
</evidence>
<dbReference type="EMBL" id="CP108482">
    <property type="protein sequence ID" value="WUS60105.1"/>
    <property type="molecule type" value="Genomic_DNA"/>
</dbReference>
<reference evidence="1 2" key="1">
    <citation type="submission" date="2022-10" db="EMBL/GenBank/DDBJ databases">
        <title>The complete genomes of actinobacterial strains from the NBC collection.</title>
        <authorList>
            <person name="Joergensen T.S."/>
            <person name="Alvarez Arevalo M."/>
            <person name="Sterndorff E.B."/>
            <person name="Faurdal D."/>
            <person name="Vuksanovic O."/>
            <person name="Mourched A.-S."/>
            <person name="Charusanti P."/>
            <person name="Shaw S."/>
            <person name="Blin K."/>
            <person name="Weber T."/>
        </authorList>
    </citation>
    <scope>NUCLEOTIDE SEQUENCE [LARGE SCALE GENOMIC DNA]</scope>
    <source>
        <strain evidence="1 2">NBC_01247</strain>
    </source>
</reference>
<gene>
    <name evidence="1" type="ORF">OG469_34205</name>
</gene>
<dbReference type="RefSeq" id="WP_329493812.1">
    <property type="nucleotide sequence ID" value="NZ_CP108460.1"/>
</dbReference>
<organism evidence="1 2">
    <name type="scientific">Kitasatospora herbaricolor</name>
    <dbReference type="NCBI Taxonomy" id="68217"/>
    <lineage>
        <taxon>Bacteria</taxon>
        <taxon>Bacillati</taxon>
        <taxon>Actinomycetota</taxon>
        <taxon>Actinomycetes</taxon>
        <taxon>Kitasatosporales</taxon>
        <taxon>Streptomycetaceae</taxon>
        <taxon>Kitasatospora</taxon>
    </lineage>
</organism>
<dbReference type="InterPro" id="IPR040701">
    <property type="entry name" value="Bact_RF_family2"/>
</dbReference>